<evidence type="ECO:0000313" key="3">
    <source>
        <dbReference type="Proteomes" id="UP000216446"/>
    </source>
</evidence>
<accession>A0A259TXI2</accession>
<dbReference type="EMBL" id="MQWB01000001">
    <property type="protein sequence ID" value="OZC02327.1"/>
    <property type="molecule type" value="Genomic_DNA"/>
</dbReference>
<dbReference type="InterPro" id="IPR046732">
    <property type="entry name" value="DUF6624"/>
</dbReference>
<keyword evidence="1" id="KW-0732">Signal</keyword>
<dbReference type="InParanoid" id="A0A259TXI2"/>
<organism evidence="2 3">
    <name type="scientific">Rubricoccus marinus</name>
    <dbReference type="NCBI Taxonomy" id="716817"/>
    <lineage>
        <taxon>Bacteria</taxon>
        <taxon>Pseudomonadati</taxon>
        <taxon>Rhodothermota</taxon>
        <taxon>Rhodothermia</taxon>
        <taxon>Rhodothermales</taxon>
        <taxon>Rubricoccaceae</taxon>
        <taxon>Rubricoccus</taxon>
    </lineage>
</organism>
<sequence length="209" mass="23101">MLRLSTVLLLALVASGCARTPAFEAPTPEAAATRAALLDLRERDQEPRNRYVALLKRYDYAPPEDLREPLAREILHGDSLNQIALDALVDARGWPLMSEVGWRGASAAYLVVQHAPLAFQLRYLPKIEAAVEAGESEPEWLAELTDRVLVRQDLPQRYGSQIHTAETGARTFYPIEDIENVDARRAAVGLGPLADYARSMDVAMPGEAR</sequence>
<name>A0A259TXI2_9BACT</name>
<comment type="caution">
    <text evidence="2">The sequence shown here is derived from an EMBL/GenBank/DDBJ whole genome shotgun (WGS) entry which is preliminary data.</text>
</comment>
<dbReference type="RefSeq" id="WP_094546470.1">
    <property type="nucleotide sequence ID" value="NZ_MQWB01000001.1"/>
</dbReference>
<dbReference type="OrthoDB" id="1164858at2"/>
<dbReference type="AlphaFoldDB" id="A0A259TXI2"/>
<feature type="signal peptide" evidence="1">
    <location>
        <begin position="1"/>
        <end position="24"/>
    </location>
</feature>
<keyword evidence="3" id="KW-1185">Reference proteome</keyword>
<dbReference type="PROSITE" id="PS51257">
    <property type="entry name" value="PROKAR_LIPOPROTEIN"/>
    <property type="match status" value="1"/>
</dbReference>
<gene>
    <name evidence="2" type="ORF">BSZ36_04650</name>
</gene>
<feature type="chain" id="PRO_5012311260" evidence="1">
    <location>
        <begin position="25"/>
        <end position="209"/>
    </location>
</feature>
<dbReference type="Proteomes" id="UP000216446">
    <property type="component" value="Unassembled WGS sequence"/>
</dbReference>
<reference evidence="2 3" key="1">
    <citation type="submission" date="2016-11" db="EMBL/GenBank/DDBJ databases">
        <title>Study of marine rhodopsin-containing bacteria.</title>
        <authorList>
            <person name="Yoshizawa S."/>
            <person name="Kumagai Y."/>
            <person name="Kogure K."/>
        </authorList>
    </citation>
    <scope>NUCLEOTIDE SEQUENCE [LARGE SCALE GENOMIC DNA]</scope>
    <source>
        <strain evidence="2 3">SG-29</strain>
    </source>
</reference>
<protein>
    <submittedName>
        <fullName evidence="2">Uncharacterized protein</fullName>
    </submittedName>
</protein>
<dbReference type="Pfam" id="PF20329">
    <property type="entry name" value="DUF6624"/>
    <property type="match status" value="1"/>
</dbReference>
<evidence type="ECO:0000256" key="1">
    <source>
        <dbReference type="SAM" id="SignalP"/>
    </source>
</evidence>
<evidence type="ECO:0000313" key="2">
    <source>
        <dbReference type="EMBL" id="OZC02327.1"/>
    </source>
</evidence>
<proteinExistence type="predicted"/>